<sequence>MMFSCGTLIALMAGVLAGAELIVTDPRGNEIEDTSYCMVDAGSKGKAVFELLEVAEPIWEGRVALGEIPSPRVKKPASVDITVEAVIETRQAADGHVEAAARPEPVDATDAHAESTVAEGEGTVAEGRDREEGMNGRRQTGRGGKAILRQPAIRLVELSCDGKLKLGGPLPRDGGDGDGRCGLLKDRAIRIERFNQALERSIPRVGEVPVPRGVWRGRRPADDPVDSFFDTCSRAVREMASRRGFKDKSYKNRVFVERLCAVNKKIPRPGRTPAAAAARRYS</sequence>
<evidence type="ECO:0000313" key="3">
    <source>
        <dbReference type="EMBL" id="KAF4682014.1"/>
    </source>
</evidence>
<comment type="caution">
    <text evidence="3">The sequence shown here is derived from an EMBL/GenBank/DDBJ whole genome shotgun (WGS) entry which is preliminary data.</text>
</comment>
<evidence type="ECO:0000256" key="1">
    <source>
        <dbReference type="SAM" id="MobiDB-lite"/>
    </source>
</evidence>
<evidence type="ECO:0000256" key="2">
    <source>
        <dbReference type="SAM" id="SignalP"/>
    </source>
</evidence>
<organism evidence="3 4">
    <name type="scientific">Perkinsus olseni</name>
    <name type="common">Perkinsus atlanticus</name>
    <dbReference type="NCBI Taxonomy" id="32597"/>
    <lineage>
        <taxon>Eukaryota</taxon>
        <taxon>Sar</taxon>
        <taxon>Alveolata</taxon>
        <taxon>Perkinsozoa</taxon>
        <taxon>Perkinsea</taxon>
        <taxon>Perkinsida</taxon>
        <taxon>Perkinsidae</taxon>
        <taxon>Perkinsus</taxon>
    </lineage>
</organism>
<gene>
    <name evidence="3" type="ORF">FOZ63_004190</name>
</gene>
<feature type="compositionally biased region" description="Basic and acidic residues" evidence="1">
    <location>
        <begin position="101"/>
        <end position="113"/>
    </location>
</feature>
<feature type="chain" id="PRO_5029836135" evidence="2">
    <location>
        <begin position="18"/>
        <end position="282"/>
    </location>
</feature>
<feature type="compositionally biased region" description="Basic and acidic residues" evidence="1">
    <location>
        <begin position="126"/>
        <end position="135"/>
    </location>
</feature>
<name>A0A7J6NE19_PEROL</name>
<feature type="non-terminal residue" evidence="3">
    <location>
        <position position="282"/>
    </location>
</feature>
<keyword evidence="2" id="KW-0732">Signal</keyword>
<reference evidence="3 4" key="1">
    <citation type="submission" date="2020-04" db="EMBL/GenBank/DDBJ databases">
        <title>Perkinsus olseni comparative genomics.</title>
        <authorList>
            <person name="Bogema D.R."/>
        </authorList>
    </citation>
    <scope>NUCLEOTIDE SEQUENCE [LARGE SCALE GENOMIC DNA]</scope>
    <source>
        <strain evidence="3 4">ATCC PRA-207</strain>
    </source>
</reference>
<protein>
    <submittedName>
        <fullName evidence="3">Uncharacterized protein</fullName>
    </submittedName>
</protein>
<dbReference type="AlphaFoldDB" id="A0A7J6NE19"/>
<dbReference type="EMBL" id="JABANO010040851">
    <property type="protein sequence ID" value="KAF4682014.1"/>
    <property type="molecule type" value="Genomic_DNA"/>
</dbReference>
<proteinExistence type="predicted"/>
<feature type="region of interest" description="Disordered" evidence="1">
    <location>
        <begin position="101"/>
        <end position="143"/>
    </location>
</feature>
<evidence type="ECO:0000313" key="4">
    <source>
        <dbReference type="Proteomes" id="UP000553632"/>
    </source>
</evidence>
<dbReference type="Proteomes" id="UP000553632">
    <property type="component" value="Unassembled WGS sequence"/>
</dbReference>
<keyword evidence="4" id="KW-1185">Reference proteome</keyword>
<feature type="signal peptide" evidence="2">
    <location>
        <begin position="1"/>
        <end position="17"/>
    </location>
</feature>
<accession>A0A7J6NE19</accession>